<evidence type="ECO:0000256" key="4">
    <source>
        <dbReference type="PROSITE-ProRule" id="PRU00228"/>
    </source>
</evidence>
<keyword evidence="3" id="KW-0862">Zinc</keyword>
<name>A0AAE0C195_9CHLO</name>
<evidence type="ECO:0000256" key="1">
    <source>
        <dbReference type="ARBA" id="ARBA00022723"/>
    </source>
</evidence>
<dbReference type="SUPFAM" id="SSF54277">
    <property type="entry name" value="CAD &amp; PB1 domains"/>
    <property type="match status" value="1"/>
</dbReference>
<dbReference type="InterPro" id="IPR013783">
    <property type="entry name" value="Ig-like_fold"/>
</dbReference>
<feature type="region of interest" description="Disordered" evidence="5">
    <location>
        <begin position="514"/>
        <end position="533"/>
    </location>
</feature>
<comment type="caution">
    <text evidence="8">The sequence shown here is derived from an EMBL/GenBank/DDBJ whole genome shotgun (WGS) entry which is preliminary data.</text>
</comment>
<evidence type="ECO:0008006" key="10">
    <source>
        <dbReference type="Google" id="ProtNLM"/>
    </source>
</evidence>
<dbReference type="SMART" id="SM00666">
    <property type="entry name" value="PB1"/>
    <property type="match status" value="1"/>
</dbReference>
<dbReference type="Gene3D" id="2.60.40.10">
    <property type="entry name" value="Immunoglobulins"/>
    <property type="match status" value="1"/>
</dbReference>
<dbReference type="InterPro" id="IPR000433">
    <property type="entry name" value="Znf_ZZ"/>
</dbReference>
<feature type="compositionally biased region" description="Low complexity" evidence="5">
    <location>
        <begin position="370"/>
        <end position="379"/>
    </location>
</feature>
<feature type="domain" description="PB1" evidence="7">
    <location>
        <begin position="6"/>
        <end position="83"/>
    </location>
</feature>
<keyword evidence="1" id="KW-0479">Metal-binding</keyword>
<feature type="domain" description="ZZ-type" evidence="6">
    <location>
        <begin position="221"/>
        <end position="273"/>
    </location>
</feature>
<feature type="region of interest" description="Disordered" evidence="5">
    <location>
        <begin position="317"/>
        <end position="340"/>
    </location>
</feature>
<dbReference type="Pfam" id="PF00569">
    <property type="entry name" value="ZZ"/>
    <property type="match status" value="1"/>
</dbReference>
<dbReference type="GO" id="GO:0008270">
    <property type="term" value="F:zinc ion binding"/>
    <property type="evidence" value="ECO:0007669"/>
    <property type="project" value="UniProtKB-KW"/>
</dbReference>
<dbReference type="Proteomes" id="UP001190700">
    <property type="component" value="Unassembled WGS sequence"/>
</dbReference>
<dbReference type="PANTHER" id="PTHR20930">
    <property type="entry name" value="OVARIAN CARCINOMA ANTIGEN CA125-RELATED"/>
    <property type="match status" value="1"/>
</dbReference>
<dbReference type="Pfam" id="PF00564">
    <property type="entry name" value="PB1"/>
    <property type="match status" value="1"/>
</dbReference>
<feature type="compositionally biased region" description="Polar residues" evidence="5">
    <location>
        <begin position="119"/>
        <end position="128"/>
    </location>
</feature>
<dbReference type="PROSITE" id="PS51745">
    <property type="entry name" value="PB1"/>
    <property type="match status" value="1"/>
</dbReference>
<dbReference type="SUPFAM" id="SSF57850">
    <property type="entry name" value="RING/U-box"/>
    <property type="match status" value="1"/>
</dbReference>
<dbReference type="AlphaFoldDB" id="A0AAE0C195"/>
<evidence type="ECO:0000313" key="8">
    <source>
        <dbReference type="EMBL" id="KAK3245928.1"/>
    </source>
</evidence>
<dbReference type="Pfam" id="PF16158">
    <property type="entry name" value="N_BRCA1_IG"/>
    <property type="match status" value="1"/>
</dbReference>
<dbReference type="SMART" id="SM00291">
    <property type="entry name" value="ZnF_ZZ"/>
    <property type="match status" value="1"/>
</dbReference>
<dbReference type="PROSITE" id="PS50135">
    <property type="entry name" value="ZF_ZZ_2"/>
    <property type="match status" value="1"/>
</dbReference>
<evidence type="ECO:0000256" key="3">
    <source>
        <dbReference type="ARBA" id="ARBA00022833"/>
    </source>
</evidence>
<dbReference type="Gene3D" id="1.10.8.10">
    <property type="entry name" value="DNA helicase RuvA subunit, C-terminal domain"/>
    <property type="match status" value="1"/>
</dbReference>
<feature type="region of interest" description="Disordered" evidence="5">
    <location>
        <begin position="276"/>
        <end position="304"/>
    </location>
</feature>
<evidence type="ECO:0000256" key="5">
    <source>
        <dbReference type="SAM" id="MobiDB-lite"/>
    </source>
</evidence>
<evidence type="ECO:0000256" key="2">
    <source>
        <dbReference type="ARBA" id="ARBA00022771"/>
    </source>
</evidence>
<dbReference type="SUPFAM" id="SSF46934">
    <property type="entry name" value="UBA-like"/>
    <property type="match status" value="1"/>
</dbReference>
<organism evidence="8 9">
    <name type="scientific">Cymbomonas tetramitiformis</name>
    <dbReference type="NCBI Taxonomy" id="36881"/>
    <lineage>
        <taxon>Eukaryota</taxon>
        <taxon>Viridiplantae</taxon>
        <taxon>Chlorophyta</taxon>
        <taxon>Pyramimonadophyceae</taxon>
        <taxon>Pyramimonadales</taxon>
        <taxon>Pyramimonadaceae</taxon>
        <taxon>Cymbomonas</taxon>
    </lineage>
</organism>
<accession>A0AAE0C195</accession>
<keyword evidence="9" id="KW-1185">Reference proteome</keyword>
<dbReference type="PANTHER" id="PTHR20930:SF0">
    <property type="entry name" value="PROTEIN ILRUN"/>
    <property type="match status" value="1"/>
</dbReference>
<dbReference type="InterPro" id="IPR053793">
    <property type="entry name" value="PB1-like"/>
</dbReference>
<evidence type="ECO:0000313" key="9">
    <source>
        <dbReference type="Proteomes" id="UP001190700"/>
    </source>
</evidence>
<sequence length="822" mass="89722">METPATYTFKVSYADDLRRWTANRSVGYDELRAKICDIFDLPKCFTLKYQDEDGDIVTIGTECDLKECFAQKLSPIRLFVNLDAQSKTAEDEHSEPIYSKQVKGKAPAASEEPKAAHATEQSSDVPPSTSFINPLLSVLFRVCPDFDINAVIPKHTLDTIPDHVLNKFVSRADEVISGKTPPEKLLAEFFSTLSAEMGSTDTKTPSSSNPCSSKDLHTVLHHGVTCDGCGQSPIQGPRYKSLSKEDFDLCSTCEASKKPQWNGLYARLDKPDLTASGWTSMDKPEPIRANPDQGLNEPPFHPFKGMHPLRNRCRGFFRGGGGERRDGHHPHHWRRGGWAGKGGPASWQPYAWSPPGHYSASQPAYGAAQSSMPPSKSSPKPAPTPNEKLDSRFVSDVTVFDGTQVAPGQVFSKIWRLRNTGEVTWPKGTSLVHIGGDLMGLLAVGVTMPEGGVPPNTELDVHVEMTAPSRPGRYVTYYRLAVPSDSVPENTTPYRFGQRFWALIQVVDFDATAASAAGCPPPSPSSPPSAEATAAWEASLFQQPLCSTEPHSETQPIPKETGTVSEELEPPVPKAAPHSLPSELAIEDREHTKELPVELVAVEQENNVQKALPSVELVGDELQEHSVPSDVVEECDEDFPPKNVYVDSQVDALPEHLDQDEPPVMVKQDDPEGVPQAGDGIGYVPCLTSLYGAESSDVETYTPSLTPKNSSGDDSFEVLQADSDQETEPDQEVAIAAEAMKAEAEAAAAADAELAADMMPFALETQQLHDMGFNDMTRNIAILEKHNGDLLQTVEELMTSFPEDGADLEWENVSDSERFEEV</sequence>
<gene>
    <name evidence="8" type="ORF">CYMTET_44523</name>
</gene>
<dbReference type="Gene3D" id="3.10.20.90">
    <property type="entry name" value="Phosphatidylinositol 3-kinase Catalytic Subunit, Chain A, domain 1"/>
    <property type="match status" value="1"/>
</dbReference>
<dbReference type="EMBL" id="LGRX02030249">
    <property type="protein sequence ID" value="KAK3245928.1"/>
    <property type="molecule type" value="Genomic_DNA"/>
</dbReference>
<dbReference type="InterPro" id="IPR032350">
    <property type="entry name" value="Nbr1_FW"/>
</dbReference>
<evidence type="ECO:0000259" key="6">
    <source>
        <dbReference type="PROSITE" id="PS50135"/>
    </source>
</evidence>
<dbReference type="CDD" id="cd05992">
    <property type="entry name" value="PB1"/>
    <property type="match status" value="1"/>
</dbReference>
<feature type="region of interest" description="Disordered" evidence="5">
    <location>
        <begin position="547"/>
        <end position="580"/>
    </location>
</feature>
<dbReference type="CDD" id="cd14947">
    <property type="entry name" value="NBR1_like"/>
    <property type="match status" value="1"/>
</dbReference>
<dbReference type="Gene3D" id="3.30.60.90">
    <property type="match status" value="1"/>
</dbReference>
<keyword evidence="2 4" id="KW-0863">Zinc-finger</keyword>
<evidence type="ECO:0000259" key="7">
    <source>
        <dbReference type="PROSITE" id="PS51745"/>
    </source>
</evidence>
<protein>
    <recommendedName>
        <fullName evidence="10">ZZ-type domain-containing protein</fullName>
    </recommendedName>
</protein>
<dbReference type="InterPro" id="IPR009060">
    <property type="entry name" value="UBA-like_sf"/>
</dbReference>
<reference evidence="8 9" key="1">
    <citation type="journal article" date="2015" name="Genome Biol. Evol.">
        <title>Comparative Genomics of a Bacterivorous Green Alga Reveals Evolutionary Causalities and Consequences of Phago-Mixotrophic Mode of Nutrition.</title>
        <authorList>
            <person name="Burns J.A."/>
            <person name="Paasch A."/>
            <person name="Narechania A."/>
            <person name="Kim E."/>
        </authorList>
    </citation>
    <scope>NUCLEOTIDE SEQUENCE [LARGE SCALE GENOMIC DNA]</scope>
    <source>
        <strain evidence="8 9">PLY_AMNH</strain>
    </source>
</reference>
<feature type="region of interest" description="Disordered" evidence="5">
    <location>
        <begin position="90"/>
        <end position="128"/>
    </location>
</feature>
<dbReference type="InterPro" id="IPR000270">
    <property type="entry name" value="PB1_dom"/>
</dbReference>
<proteinExistence type="predicted"/>
<dbReference type="InterPro" id="IPR043145">
    <property type="entry name" value="Znf_ZZ_sf"/>
</dbReference>
<feature type="region of interest" description="Disordered" evidence="5">
    <location>
        <begin position="358"/>
        <end position="389"/>
    </location>
</feature>